<dbReference type="Proteomes" id="UP000770717">
    <property type="component" value="Unassembled WGS sequence"/>
</dbReference>
<dbReference type="EMBL" id="WNTK01000001">
    <property type="protein sequence ID" value="KAG9491430.1"/>
    <property type="molecule type" value="Genomic_DNA"/>
</dbReference>
<name>A0A8J6FRI9_ELECQ</name>
<evidence type="ECO:0000313" key="1">
    <source>
        <dbReference type="EMBL" id="KAG9491430.1"/>
    </source>
</evidence>
<dbReference type="Pfam" id="PF22593">
    <property type="entry name" value="SPMIP11"/>
    <property type="match status" value="1"/>
</dbReference>
<comment type="caution">
    <text evidence="1">The sequence shown here is derived from an EMBL/GenBank/DDBJ whole genome shotgun (WGS) entry which is preliminary data.</text>
</comment>
<evidence type="ECO:0008006" key="3">
    <source>
        <dbReference type="Google" id="ProtNLM"/>
    </source>
</evidence>
<dbReference type="PANTHER" id="PTHR35263:SF1">
    <property type="entry name" value="TESTIS-EXPRESSED PROTEIN 49"/>
    <property type="match status" value="1"/>
</dbReference>
<protein>
    <recommendedName>
        <fullName evidence="3">Testis-expressed protein 49</fullName>
    </recommendedName>
</protein>
<sequence length="133" mass="15255">MVTGDASSWLSMAFFGITGLGYQDPFQAAQIPAGKNVKNGTTLAPLVPTSPYISYGRYEEVIRRHQDLRTPKQTQKIPLTTAQQYGWWLPQDPKEKPENVYPWIQSSRYPMINSPMTRFVDQMAITNKEFHLF</sequence>
<organism evidence="1 2">
    <name type="scientific">Eleutherodactylus coqui</name>
    <name type="common">Puerto Rican coqui</name>
    <dbReference type="NCBI Taxonomy" id="57060"/>
    <lineage>
        <taxon>Eukaryota</taxon>
        <taxon>Metazoa</taxon>
        <taxon>Chordata</taxon>
        <taxon>Craniata</taxon>
        <taxon>Vertebrata</taxon>
        <taxon>Euteleostomi</taxon>
        <taxon>Amphibia</taxon>
        <taxon>Batrachia</taxon>
        <taxon>Anura</taxon>
        <taxon>Neobatrachia</taxon>
        <taxon>Hyloidea</taxon>
        <taxon>Eleutherodactylidae</taxon>
        <taxon>Eleutherodactylinae</taxon>
        <taxon>Eleutherodactylus</taxon>
        <taxon>Eleutherodactylus</taxon>
    </lineage>
</organism>
<reference evidence="1" key="1">
    <citation type="thesis" date="2020" institute="ProQuest LLC" country="789 East Eisenhower Parkway, Ann Arbor, MI, USA">
        <title>Comparative Genomics and Chromosome Evolution.</title>
        <authorList>
            <person name="Mudd A.B."/>
        </authorList>
    </citation>
    <scope>NUCLEOTIDE SEQUENCE</scope>
    <source>
        <strain evidence="1">HN-11 Male</strain>
        <tissue evidence="1">Kidney and liver</tissue>
    </source>
</reference>
<evidence type="ECO:0000313" key="2">
    <source>
        <dbReference type="Proteomes" id="UP000770717"/>
    </source>
</evidence>
<keyword evidence="2" id="KW-1185">Reference proteome</keyword>
<accession>A0A8J6FRI9</accession>
<proteinExistence type="predicted"/>
<dbReference type="PANTHER" id="PTHR35263">
    <property type="entry name" value="TESTIS-EXPRESSED PROTEIN 49"/>
    <property type="match status" value="1"/>
</dbReference>
<dbReference type="AlphaFoldDB" id="A0A8J6FRI9"/>
<gene>
    <name evidence="1" type="ORF">GDO78_000104</name>
</gene>
<dbReference type="InterPro" id="IPR038775">
    <property type="entry name" value="SPMIP11"/>
</dbReference>
<dbReference type="OrthoDB" id="7085216at2759"/>